<name>A0A1I7NTA2_9HYPH</name>
<keyword evidence="1" id="KW-0732">Signal</keyword>
<dbReference type="RefSeq" id="WP_143117848.1">
    <property type="nucleotide sequence ID" value="NZ_FPCH01000003.1"/>
</dbReference>
<keyword evidence="3" id="KW-1185">Reference proteome</keyword>
<dbReference type="EMBL" id="FPCH01000003">
    <property type="protein sequence ID" value="SFV37909.1"/>
    <property type="molecule type" value="Genomic_DNA"/>
</dbReference>
<dbReference type="OrthoDB" id="996425at2"/>
<gene>
    <name evidence="2" type="ORF">SAMN04488557_3399</name>
</gene>
<evidence type="ECO:0000256" key="1">
    <source>
        <dbReference type="SAM" id="SignalP"/>
    </source>
</evidence>
<organism evidence="2 3">
    <name type="scientific">Hyphomicrobium facile</name>
    <dbReference type="NCBI Taxonomy" id="51670"/>
    <lineage>
        <taxon>Bacteria</taxon>
        <taxon>Pseudomonadati</taxon>
        <taxon>Pseudomonadota</taxon>
        <taxon>Alphaproteobacteria</taxon>
        <taxon>Hyphomicrobiales</taxon>
        <taxon>Hyphomicrobiaceae</taxon>
        <taxon>Hyphomicrobium</taxon>
    </lineage>
</organism>
<evidence type="ECO:0000313" key="3">
    <source>
        <dbReference type="Proteomes" id="UP000199423"/>
    </source>
</evidence>
<evidence type="ECO:0000313" key="2">
    <source>
        <dbReference type="EMBL" id="SFV37909.1"/>
    </source>
</evidence>
<reference evidence="3" key="1">
    <citation type="submission" date="2016-10" db="EMBL/GenBank/DDBJ databases">
        <authorList>
            <person name="Varghese N."/>
            <person name="Submissions S."/>
        </authorList>
    </citation>
    <scope>NUCLEOTIDE SEQUENCE [LARGE SCALE GENOMIC DNA]</scope>
    <source>
        <strain evidence="3">DSM 1565</strain>
    </source>
</reference>
<feature type="chain" id="PRO_5011740235" evidence="1">
    <location>
        <begin position="22"/>
        <end position="174"/>
    </location>
</feature>
<protein>
    <submittedName>
        <fullName evidence="2">Uncharacterized protein</fullName>
    </submittedName>
</protein>
<accession>A0A1I7NTA2</accession>
<feature type="signal peptide" evidence="1">
    <location>
        <begin position="1"/>
        <end position="21"/>
    </location>
</feature>
<dbReference type="Proteomes" id="UP000199423">
    <property type="component" value="Unassembled WGS sequence"/>
</dbReference>
<proteinExistence type="predicted"/>
<dbReference type="AlphaFoldDB" id="A0A1I7NTA2"/>
<sequence>MARIALILFAAILYVSGVSQADARSWQSSWVTVINERHGFAIAYPDNIFTQKSDQPKTDEGGVYLSKDGKAKLLVGAFENADRQSLEDYRQFLISDQYATAKIDYAPVKARWFVLSGDRNGETFYQRVSFTCGGKLINSWAMLYPTSERKTYDRVVEAVARTYTPGAGRTGSCD</sequence>
<dbReference type="STRING" id="51670.SAMN04488557_3399"/>